<evidence type="ECO:0000259" key="5">
    <source>
        <dbReference type="SMART" id="SM00226"/>
    </source>
</evidence>
<dbReference type="InterPro" id="IPR023485">
    <property type="entry name" value="Ptyr_pPase"/>
</dbReference>
<dbReference type="GO" id="GO:0004725">
    <property type="term" value="F:protein tyrosine phosphatase activity"/>
    <property type="evidence" value="ECO:0007669"/>
    <property type="project" value="UniProtKB-EC"/>
</dbReference>
<feature type="domain" description="Phosphotyrosine protein phosphatase I" evidence="5">
    <location>
        <begin position="1"/>
        <end position="147"/>
    </location>
</feature>
<comment type="similarity">
    <text evidence="1">Belongs to the low molecular weight phosphotyrosine protein phosphatase family.</text>
</comment>
<reference evidence="6 7" key="1">
    <citation type="submission" date="2024-09" db="EMBL/GenBank/DDBJ databases">
        <authorList>
            <person name="Sun Q."/>
            <person name="Mori K."/>
        </authorList>
    </citation>
    <scope>NUCLEOTIDE SEQUENCE [LARGE SCALE GENOMIC DNA]</scope>
    <source>
        <strain evidence="6 7">KCTC 23315</strain>
    </source>
</reference>
<evidence type="ECO:0000256" key="3">
    <source>
        <dbReference type="ARBA" id="ARBA00022801"/>
    </source>
</evidence>
<dbReference type="Pfam" id="PF01451">
    <property type="entry name" value="LMWPc"/>
    <property type="match status" value="1"/>
</dbReference>
<evidence type="ECO:0000256" key="2">
    <source>
        <dbReference type="ARBA" id="ARBA00013064"/>
    </source>
</evidence>
<dbReference type="Gene3D" id="3.40.50.2300">
    <property type="match status" value="1"/>
</dbReference>
<name>A0ABV6BF10_9GAMM</name>
<dbReference type="InterPro" id="IPR050438">
    <property type="entry name" value="LMW_PTPase"/>
</dbReference>
<evidence type="ECO:0000313" key="7">
    <source>
        <dbReference type="Proteomes" id="UP001589813"/>
    </source>
</evidence>
<proteinExistence type="inferred from homology"/>
<dbReference type="EMBL" id="JBHLXP010000001">
    <property type="protein sequence ID" value="MFC0048637.1"/>
    <property type="molecule type" value="Genomic_DNA"/>
</dbReference>
<evidence type="ECO:0000256" key="4">
    <source>
        <dbReference type="ARBA" id="ARBA00022912"/>
    </source>
</evidence>
<dbReference type="EC" id="3.1.3.48" evidence="2"/>
<gene>
    <name evidence="6" type="ORF">ACFFJP_10085</name>
</gene>
<dbReference type="Proteomes" id="UP001589813">
    <property type="component" value="Unassembled WGS sequence"/>
</dbReference>
<keyword evidence="3 6" id="KW-0378">Hydrolase</keyword>
<keyword evidence="4" id="KW-0904">Protein phosphatase</keyword>
<dbReference type="CDD" id="cd16343">
    <property type="entry name" value="LMWPTP"/>
    <property type="match status" value="1"/>
</dbReference>
<keyword evidence="7" id="KW-1185">Reference proteome</keyword>
<dbReference type="SMART" id="SM00226">
    <property type="entry name" value="LMWPc"/>
    <property type="match status" value="1"/>
</dbReference>
<dbReference type="PRINTS" id="PR00719">
    <property type="entry name" value="LMWPTPASE"/>
</dbReference>
<dbReference type="PANTHER" id="PTHR11717:SF7">
    <property type="entry name" value="LOW MOLECULAR WEIGHT PHOSPHOTYROSINE PROTEIN PHOSPHATASE"/>
    <property type="match status" value="1"/>
</dbReference>
<protein>
    <recommendedName>
        <fullName evidence="2">protein-tyrosine-phosphatase</fullName>
        <ecNumber evidence="2">3.1.3.48</ecNumber>
    </recommendedName>
</protein>
<dbReference type="RefSeq" id="WP_377243009.1">
    <property type="nucleotide sequence ID" value="NZ_JBHLXP010000001.1"/>
</dbReference>
<evidence type="ECO:0000256" key="1">
    <source>
        <dbReference type="ARBA" id="ARBA00011063"/>
    </source>
</evidence>
<evidence type="ECO:0000313" key="6">
    <source>
        <dbReference type="EMBL" id="MFC0048637.1"/>
    </source>
</evidence>
<accession>A0ABV6BF10</accession>
<dbReference type="SUPFAM" id="SSF52788">
    <property type="entry name" value="Phosphotyrosine protein phosphatases I"/>
    <property type="match status" value="1"/>
</dbReference>
<comment type="caution">
    <text evidence="6">The sequence shown here is derived from an EMBL/GenBank/DDBJ whole genome shotgun (WGS) entry which is preliminary data.</text>
</comment>
<dbReference type="InterPro" id="IPR036196">
    <property type="entry name" value="Ptyr_pPase_sf"/>
</dbReference>
<organism evidence="6 7">
    <name type="scientific">Rheinheimera tilapiae</name>
    <dbReference type="NCBI Taxonomy" id="875043"/>
    <lineage>
        <taxon>Bacteria</taxon>
        <taxon>Pseudomonadati</taxon>
        <taxon>Pseudomonadota</taxon>
        <taxon>Gammaproteobacteria</taxon>
        <taxon>Chromatiales</taxon>
        <taxon>Chromatiaceae</taxon>
        <taxon>Rheinheimera</taxon>
    </lineage>
</organism>
<dbReference type="InterPro" id="IPR017867">
    <property type="entry name" value="Tyr_phospatase_low_mol_wt"/>
</dbReference>
<dbReference type="PANTHER" id="PTHR11717">
    <property type="entry name" value="LOW MOLECULAR WEIGHT PROTEIN TYROSINE PHOSPHATASE"/>
    <property type="match status" value="1"/>
</dbReference>
<sequence length="151" mass="16946">MKILFVCLGNICRSPTAHAVFRQLATTQGLPCEVESAGTSASHKGDAPDPRSIKAAADYSFKGIKSRPVLSTDFVEYDLILAMDQQNLADLTKRCPPEQQHKLKLLMQYHPEYPKWQEVPDPYYGGPRGFAVVFDLIEQSCQQLLRHLKQG</sequence>